<keyword evidence="10 16" id="KW-0862">Zinc</keyword>
<comment type="catalytic activity">
    <reaction evidence="1 16">
        <text>7-phospho-2-dehydro-3-deoxy-D-arabino-heptonate = 3-dehydroquinate + phosphate</text>
        <dbReference type="Rhea" id="RHEA:21968"/>
        <dbReference type="ChEBI" id="CHEBI:32364"/>
        <dbReference type="ChEBI" id="CHEBI:43474"/>
        <dbReference type="ChEBI" id="CHEBI:58394"/>
        <dbReference type="EC" id="4.2.3.4"/>
    </reaction>
</comment>
<dbReference type="EC" id="2.7.1.71" evidence="15"/>
<dbReference type="Pfam" id="PF24621">
    <property type="entry name" value="DHQS_C"/>
    <property type="match status" value="1"/>
</dbReference>
<comment type="pathway">
    <text evidence="5 16">Metabolic intermediate biosynthesis; chorismate biosynthesis; chorismate from D-erythrose 4-phosphate and phosphoenolpyruvate: step 2/7.</text>
</comment>
<reference evidence="19 20" key="1">
    <citation type="submission" date="2019-05" db="EMBL/GenBank/DDBJ databases">
        <authorList>
            <person name="Pankratov T."/>
            <person name="Grouzdev D."/>
        </authorList>
    </citation>
    <scope>NUCLEOTIDE SEQUENCE [LARGE SCALE GENOMIC DNA]</scope>
    <source>
        <strain evidence="19 20">KEBCLARHB70R</strain>
    </source>
</reference>
<evidence type="ECO:0000256" key="1">
    <source>
        <dbReference type="ARBA" id="ARBA00001393"/>
    </source>
</evidence>
<comment type="catalytic activity">
    <reaction evidence="15">
        <text>shikimate + ATP = 3-phosphoshikimate + ADP + H(+)</text>
        <dbReference type="Rhea" id="RHEA:13121"/>
        <dbReference type="ChEBI" id="CHEBI:15378"/>
        <dbReference type="ChEBI" id="CHEBI:30616"/>
        <dbReference type="ChEBI" id="CHEBI:36208"/>
        <dbReference type="ChEBI" id="CHEBI:145989"/>
        <dbReference type="ChEBI" id="CHEBI:456216"/>
        <dbReference type="EC" id="2.7.1.71"/>
    </reaction>
</comment>
<keyword evidence="12 16" id="KW-0057">Aromatic amino acid biosynthesis</keyword>
<dbReference type="InterPro" id="IPR027417">
    <property type="entry name" value="P-loop_NTPase"/>
</dbReference>
<feature type="binding site" evidence="15">
    <location>
        <position position="61"/>
    </location>
    <ligand>
        <name>Mg(2+)</name>
        <dbReference type="ChEBI" id="CHEBI:18420"/>
    </ligand>
</feature>
<feature type="domain" description="3-dehydroquinate synthase C-terminal" evidence="18">
    <location>
        <begin position="407"/>
        <end position="569"/>
    </location>
</feature>
<dbReference type="OrthoDB" id="9806583at2"/>
<keyword evidence="14" id="KW-0511">Multifunctional enzyme</keyword>
<dbReference type="CDD" id="cd08195">
    <property type="entry name" value="DHQS"/>
    <property type="match status" value="1"/>
</dbReference>
<dbReference type="GO" id="GO:0000287">
    <property type="term" value="F:magnesium ion binding"/>
    <property type="evidence" value="ECO:0007669"/>
    <property type="project" value="UniProtKB-UniRule"/>
</dbReference>
<evidence type="ECO:0000256" key="15">
    <source>
        <dbReference type="HAMAP-Rule" id="MF_00109"/>
    </source>
</evidence>
<feature type="binding site" evidence="15">
    <location>
        <position position="79"/>
    </location>
    <ligand>
        <name>substrate</name>
    </ligand>
</feature>
<accession>A0A5R9J793</accession>
<comment type="subunit">
    <text evidence="15">Monomer.</text>
</comment>
<evidence type="ECO:0000256" key="4">
    <source>
        <dbReference type="ARBA" id="ARBA00003485"/>
    </source>
</evidence>
<sequence>MSRDTAAANIPLEASLDEPLAVRRAVTDAAALAATMRAATTRAALAGRSVVLVGLMGAGKTTIGKRLATKLQLPFHDADAEIERAAGCSIAEMFERWGETAFRAGERRVIRRLLEGGPMVLATGGGAYMDPLTRALIRTRAVSVWLRCPLEVLAQRVAGRHHRPLLAGRDAREVLRELMAIRHPTYEKADLVIDCDNDTSEETTRAVLGALAARAAASHEASSEPPVPVHVPLRAHPYDILVGRGVLAQAGALLAPLLPQRRGMIVTDETVAALHLPTLQAALAAAGIECGTVVVPPGEATKSLRGFGTVTDALLAAGVERRCSVIALGGGVVGDLAGFAAASVLRGLPFVQIPTTLLSQVDSSVGGKTGINTVHGKNLLGAFHQPIAVLVDTAVLDTLPPRELRAGYAEIIKAGLIGDAALFEWCLHNGAAIVGADTAAGMQTTAALQAEAIRRACRFKADVVADDERETASNGGRALLNLGHTFAHALEAELLFDGRLLHGEAVAIGLGLALRLSAELGHCSPALAGQVVQHLEQLGMHARISTLSVSLGTALSAARLAAHMQRDKKLRDGRIGFVLLRQVADAFTSHDVDAETVQRLLVDEGCIT</sequence>
<evidence type="ECO:0000256" key="13">
    <source>
        <dbReference type="ARBA" id="ARBA00023239"/>
    </source>
</evidence>
<dbReference type="Gene3D" id="1.20.1090.10">
    <property type="entry name" value="Dehydroquinate synthase-like - alpha domain"/>
    <property type="match status" value="1"/>
</dbReference>
<evidence type="ECO:0000256" key="5">
    <source>
        <dbReference type="ARBA" id="ARBA00004661"/>
    </source>
</evidence>
<dbReference type="InterPro" id="IPR050071">
    <property type="entry name" value="Dehydroquinate_synthase"/>
</dbReference>
<keyword evidence="15" id="KW-0418">Kinase</keyword>
<evidence type="ECO:0000256" key="3">
    <source>
        <dbReference type="ARBA" id="ARBA00001947"/>
    </source>
</evidence>
<feature type="binding site" evidence="16">
    <location>
        <position position="410"/>
    </location>
    <ligand>
        <name>Zn(2+)</name>
        <dbReference type="ChEBI" id="CHEBI:29105"/>
    </ligand>
</feature>
<name>A0A5R9J793_9PROT</name>
<keyword evidence="6 16" id="KW-0963">Cytoplasm</keyword>
<evidence type="ECO:0000256" key="12">
    <source>
        <dbReference type="ARBA" id="ARBA00023141"/>
    </source>
</evidence>
<evidence type="ECO:0000259" key="18">
    <source>
        <dbReference type="Pfam" id="PF24621"/>
    </source>
</evidence>
<dbReference type="Gene3D" id="3.40.50.1970">
    <property type="match status" value="1"/>
</dbReference>
<feature type="binding site" evidence="16">
    <location>
        <position position="368"/>
    </location>
    <ligand>
        <name>NAD(+)</name>
        <dbReference type="ChEBI" id="CHEBI:57540"/>
    </ligand>
</feature>
<dbReference type="Gene3D" id="3.40.50.300">
    <property type="entry name" value="P-loop containing nucleotide triphosphate hydrolases"/>
    <property type="match status" value="1"/>
</dbReference>
<comment type="cofactor">
    <cofactor evidence="3">
        <name>Zn(2+)</name>
        <dbReference type="ChEBI" id="CHEBI:29105"/>
    </cofactor>
</comment>
<dbReference type="HAMAP" id="MF_00110">
    <property type="entry name" value="DHQ_synthase"/>
    <property type="match status" value="1"/>
</dbReference>
<feature type="binding site" evidence="16">
    <location>
        <begin position="355"/>
        <end position="356"/>
    </location>
    <ligand>
        <name>NAD(+)</name>
        <dbReference type="ChEBI" id="CHEBI:57540"/>
    </ligand>
</feature>
<dbReference type="InterPro" id="IPR000623">
    <property type="entry name" value="Shikimate_kinase/TSH1"/>
</dbReference>
<dbReference type="UniPathway" id="UPA00053">
    <property type="reaction ID" value="UER00085"/>
</dbReference>
<keyword evidence="15" id="KW-0808">Transferase</keyword>
<dbReference type="CDD" id="cd00464">
    <property type="entry name" value="SK"/>
    <property type="match status" value="1"/>
</dbReference>
<dbReference type="GO" id="GO:0009073">
    <property type="term" value="P:aromatic amino acid family biosynthetic process"/>
    <property type="evidence" value="ECO:0007669"/>
    <property type="project" value="UniProtKB-KW"/>
</dbReference>
<dbReference type="PANTHER" id="PTHR43622:SF7">
    <property type="entry name" value="3-DEHYDROQUINATE SYNTHASE, CHLOROPLASTIC"/>
    <property type="match status" value="1"/>
</dbReference>
<keyword evidence="9 16" id="KW-0547">Nucleotide-binding</keyword>
<dbReference type="EMBL" id="VCDI01000003">
    <property type="protein sequence ID" value="TLU72377.1"/>
    <property type="molecule type" value="Genomic_DNA"/>
</dbReference>
<evidence type="ECO:0000256" key="10">
    <source>
        <dbReference type="ARBA" id="ARBA00022833"/>
    </source>
</evidence>
<comment type="pathway">
    <text evidence="15">Metabolic intermediate biosynthesis; chorismate biosynthesis; chorismate from D-erythrose 4-phosphate and phosphoenolpyruvate: step 5/7.</text>
</comment>
<dbReference type="InterPro" id="IPR030960">
    <property type="entry name" value="DHQS/DOIS_N"/>
</dbReference>
<comment type="function">
    <text evidence="4 16">Catalyzes the conversion of 3-deoxy-D-arabino-heptulosonate 7-phosphate (DAHP) to dehydroquinate (DHQ).</text>
</comment>
<feature type="binding site" evidence="16">
    <location>
        <position position="377"/>
    </location>
    <ligand>
        <name>NAD(+)</name>
        <dbReference type="ChEBI" id="CHEBI:57540"/>
    </ligand>
</feature>
<comment type="cofactor">
    <cofactor evidence="15">
        <name>Mg(2+)</name>
        <dbReference type="ChEBI" id="CHEBI:18420"/>
    </cofactor>
    <text evidence="15">Binds 1 Mg(2+) ion per subunit.</text>
</comment>
<evidence type="ECO:0000256" key="8">
    <source>
        <dbReference type="ARBA" id="ARBA00022723"/>
    </source>
</evidence>
<dbReference type="PANTHER" id="PTHR43622">
    <property type="entry name" value="3-DEHYDROQUINATE SYNTHASE"/>
    <property type="match status" value="1"/>
</dbReference>
<comment type="subcellular location">
    <subcellularLocation>
        <location evidence="16">Cytoplasm</location>
    </subcellularLocation>
</comment>
<organism evidence="19 20">
    <name type="scientific">Lichenicoccus roseus</name>
    <dbReference type="NCBI Taxonomy" id="2683649"/>
    <lineage>
        <taxon>Bacteria</taxon>
        <taxon>Pseudomonadati</taxon>
        <taxon>Pseudomonadota</taxon>
        <taxon>Alphaproteobacteria</taxon>
        <taxon>Acetobacterales</taxon>
        <taxon>Acetobacteraceae</taxon>
        <taxon>Lichenicoccus</taxon>
    </lineage>
</organism>
<feature type="binding site" evidence="15">
    <location>
        <position position="103"/>
    </location>
    <ligand>
        <name>substrate</name>
    </ligand>
</feature>
<dbReference type="FunFam" id="3.40.50.1970:FF:000007">
    <property type="entry name" value="Pentafunctional AROM polypeptide"/>
    <property type="match status" value="1"/>
</dbReference>
<feature type="binding site" evidence="16">
    <location>
        <position position="484"/>
    </location>
    <ligand>
        <name>Zn(2+)</name>
        <dbReference type="ChEBI" id="CHEBI:29105"/>
    </ligand>
</feature>
<dbReference type="Pfam" id="PF01761">
    <property type="entry name" value="DHQ_synthase"/>
    <property type="match status" value="1"/>
</dbReference>
<dbReference type="Proteomes" id="UP000305654">
    <property type="component" value="Unassembled WGS sequence"/>
</dbReference>
<feature type="domain" description="3-dehydroquinate synthase N-terminal" evidence="17">
    <location>
        <begin position="293"/>
        <end position="405"/>
    </location>
</feature>
<proteinExistence type="inferred from homology"/>
<evidence type="ECO:0000256" key="9">
    <source>
        <dbReference type="ARBA" id="ARBA00022741"/>
    </source>
</evidence>
<comment type="caution">
    <text evidence="16">Lacks conserved residue(s) required for the propagation of feature annotation.</text>
</comment>
<feature type="binding site" evidence="15">
    <location>
        <begin position="57"/>
        <end position="62"/>
    </location>
    <ligand>
        <name>ATP</name>
        <dbReference type="ChEBI" id="CHEBI:30616"/>
    </ligand>
</feature>
<keyword evidence="15" id="KW-0460">Magnesium</keyword>
<comment type="similarity">
    <text evidence="15">Belongs to the shikimate kinase family.</text>
</comment>
<dbReference type="HAMAP" id="MF_00109">
    <property type="entry name" value="Shikimate_kinase"/>
    <property type="match status" value="1"/>
</dbReference>
<comment type="cofactor">
    <cofactor evidence="16">
        <name>Co(2+)</name>
        <dbReference type="ChEBI" id="CHEBI:48828"/>
    </cofactor>
    <cofactor evidence="16">
        <name>Zn(2+)</name>
        <dbReference type="ChEBI" id="CHEBI:29105"/>
    </cofactor>
    <text evidence="16">Binds 1 divalent metal cation per subunit. Can use either Co(2+) or Zn(2+).</text>
</comment>
<dbReference type="AlphaFoldDB" id="A0A5R9J793"/>
<evidence type="ECO:0000256" key="16">
    <source>
        <dbReference type="HAMAP-Rule" id="MF_00110"/>
    </source>
</evidence>
<dbReference type="InterPro" id="IPR016037">
    <property type="entry name" value="DHQ_synth_AroB"/>
</dbReference>
<dbReference type="SUPFAM" id="SSF56796">
    <property type="entry name" value="Dehydroquinate synthase-like"/>
    <property type="match status" value="1"/>
</dbReference>
<comment type="similarity">
    <text evidence="16">Belongs to the sugar phosphate cyclases superfamily. Dehydroquinate synthase family.</text>
</comment>
<evidence type="ECO:0000313" key="20">
    <source>
        <dbReference type="Proteomes" id="UP000305654"/>
    </source>
</evidence>
<feature type="binding site" evidence="16">
    <location>
        <begin position="331"/>
        <end position="335"/>
    </location>
    <ligand>
        <name>NAD(+)</name>
        <dbReference type="ChEBI" id="CHEBI:57540"/>
    </ligand>
</feature>
<dbReference type="GO" id="GO:0005524">
    <property type="term" value="F:ATP binding"/>
    <property type="evidence" value="ECO:0007669"/>
    <property type="project" value="UniProtKB-UniRule"/>
</dbReference>
<dbReference type="InterPro" id="IPR031322">
    <property type="entry name" value="Shikimate/glucono_kinase"/>
</dbReference>
<feature type="binding site" evidence="15">
    <location>
        <position position="182"/>
    </location>
    <ligand>
        <name>substrate</name>
    </ligand>
</feature>
<dbReference type="InterPro" id="IPR056179">
    <property type="entry name" value="DHQS_C"/>
</dbReference>
<feature type="binding site" evidence="15">
    <location>
        <position position="163"/>
    </location>
    <ligand>
        <name>ATP</name>
        <dbReference type="ChEBI" id="CHEBI:30616"/>
    </ligand>
</feature>
<evidence type="ECO:0000256" key="11">
    <source>
        <dbReference type="ARBA" id="ARBA00023027"/>
    </source>
</evidence>
<evidence type="ECO:0000256" key="14">
    <source>
        <dbReference type="ARBA" id="ARBA00023268"/>
    </source>
</evidence>
<comment type="cofactor">
    <cofactor evidence="2 16">
        <name>NAD(+)</name>
        <dbReference type="ChEBI" id="CHEBI:57540"/>
    </cofactor>
</comment>
<keyword evidence="7 16" id="KW-0028">Amino-acid biosynthesis</keyword>
<dbReference type="GO" id="GO:0004765">
    <property type="term" value="F:shikimate kinase activity"/>
    <property type="evidence" value="ECO:0007669"/>
    <property type="project" value="UniProtKB-UniRule"/>
</dbReference>
<dbReference type="Pfam" id="PF01202">
    <property type="entry name" value="SKI"/>
    <property type="match status" value="1"/>
</dbReference>
<dbReference type="GO" id="GO:0003856">
    <property type="term" value="F:3-dehydroquinate synthase activity"/>
    <property type="evidence" value="ECO:0007669"/>
    <property type="project" value="UniProtKB-UniRule"/>
</dbReference>
<dbReference type="PRINTS" id="PR01100">
    <property type="entry name" value="SHIKIMTKNASE"/>
</dbReference>
<keyword evidence="15" id="KW-0067">ATP-binding</keyword>
<dbReference type="NCBIfam" id="TIGR01357">
    <property type="entry name" value="aroB"/>
    <property type="match status" value="1"/>
</dbReference>
<evidence type="ECO:0000256" key="6">
    <source>
        <dbReference type="ARBA" id="ARBA00022490"/>
    </source>
</evidence>
<dbReference type="GO" id="GO:0008652">
    <property type="term" value="P:amino acid biosynthetic process"/>
    <property type="evidence" value="ECO:0007669"/>
    <property type="project" value="UniProtKB-KW"/>
</dbReference>
<dbReference type="GO" id="GO:0005737">
    <property type="term" value="C:cytoplasm"/>
    <property type="evidence" value="ECO:0007669"/>
    <property type="project" value="UniProtKB-SubCell"/>
</dbReference>
<protein>
    <recommendedName>
        <fullName evidence="15 16">Multifunctional fusion protein</fullName>
    </recommendedName>
    <domain>
        <recommendedName>
            <fullName evidence="15">Shikimate kinase</fullName>
            <shortName evidence="15">SK</shortName>
            <ecNumber evidence="15">2.7.1.71</ecNumber>
        </recommendedName>
    </domain>
    <domain>
        <recommendedName>
            <fullName evidence="16">3-dehydroquinate synthase</fullName>
            <shortName evidence="16">DHQS</shortName>
            <ecNumber evidence="16">4.2.3.4</ecNumber>
        </recommendedName>
    </domain>
</protein>
<dbReference type="RefSeq" id="WP_138325839.1">
    <property type="nucleotide sequence ID" value="NZ_VCDI01000003.1"/>
</dbReference>
<dbReference type="EC" id="4.2.3.4" evidence="16"/>
<evidence type="ECO:0000256" key="7">
    <source>
        <dbReference type="ARBA" id="ARBA00022605"/>
    </source>
</evidence>
<dbReference type="SUPFAM" id="SSF52540">
    <property type="entry name" value="P-loop containing nucleoside triphosphate hydrolases"/>
    <property type="match status" value="1"/>
</dbReference>
<keyword evidence="11 16" id="KW-0520">NAD</keyword>
<feature type="binding site" evidence="15">
    <location>
        <position position="125"/>
    </location>
    <ligand>
        <name>substrate</name>
    </ligand>
</feature>
<dbReference type="NCBIfam" id="NF010552">
    <property type="entry name" value="PRK13946.1"/>
    <property type="match status" value="1"/>
</dbReference>
<comment type="function">
    <text evidence="15">Catalyzes the specific phosphorylation of the 3-hydroxyl group of shikimic acid using ATP as a cosubstrate.</text>
</comment>
<keyword evidence="16" id="KW-0170">Cobalt</keyword>
<evidence type="ECO:0000259" key="17">
    <source>
        <dbReference type="Pfam" id="PF01761"/>
    </source>
</evidence>
<keyword evidence="8 16" id="KW-0479">Metal-binding</keyword>
<keyword evidence="13 16" id="KW-0456">Lyase</keyword>
<evidence type="ECO:0000256" key="2">
    <source>
        <dbReference type="ARBA" id="ARBA00001911"/>
    </source>
</evidence>
<dbReference type="GO" id="GO:0009423">
    <property type="term" value="P:chorismate biosynthetic process"/>
    <property type="evidence" value="ECO:0007669"/>
    <property type="project" value="UniProtKB-UniRule"/>
</dbReference>
<gene>
    <name evidence="15" type="primary">aroK</name>
    <name evidence="16" type="synonym">aroB</name>
    <name evidence="19" type="ORF">FE263_09860</name>
</gene>
<comment type="caution">
    <text evidence="19">The sequence shown here is derived from an EMBL/GenBank/DDBJ whole genome shotgun (WGS) entry which is preliminary data.</text>
</comment>
<feature type="binding site" evidence="16">
    <location>
        <position position="502"/>
    </location>
    <ligand>
        <name>Zn(2+)</name>
        <dbReference type="ChEBI" id="CHEBI:29105"/>
    </ligand>
</feature>
<evidence type="ECO:0000313" key="19">
    <source>
        <dbReference type="EMBL" id="TLU72377.1"/>
    </source>
</evidence>
<keyword evidence="20" id="KW-1185">Reference proteome</keyword>